<proteinExistence type="predicted"/>
<feature type="coiled-coil region" evidence="1">
    <location>
        <begin position="404"/>
        <end position="438"/>
    </location>
</feature>
<sequence>MSYITPLKGRRSEGGSSYPSGERYEPGMLSAIKSEDDFATFLGVQKKCIEIIEPMNDQPCKTKLCPFVAIKGNNKHCPIHRRTWFPLPGTRGDNMHGPSFFRHANVGGRICDCDQASCRQAGYFPNQSALAIPKQARDVILGTGMLFLEEKLHDFVDNPEKRIYLYPWHFFRRHLTFKNRKWSFKYNDDNIYADEEGKKFPCPPPNNSVRRFVAEELLSTTSPKDRWTTTGMPKWLMVMLAIDDNESDSALSKKVEAEEDMSPKAMQMKVELHRARAHSLKEQLDEKVKNSDAILAAVNERHAKEKLAWKEKHDAALSELKQKHEKELKANEEQLKANEQTYKETLKANEQTYKETLKANEQTYKETLKANEQTYKETLKANEQTYKEALKAKDADISAATSVIHDQKETIERLNEMIANLDEDVKEKAELLKQLRASGGRPLKFQDLFDGGMLSKNVKNFTFFHTAKQNDLFLEVLSMVFSTHSWQSRPLEPNTPACF</sequence>
<dbReference type="Proteomes" id="UP001224775">
    <property type="component" value="Unassembled WGS sequence"/>
</dbReference>
<feature type="region of interest" description="Disordered" evidence="2">
    <location>
        <begin position="1"/>
        <end position="22"/>
    </location>
</feature>
<gene>
    <name evidence="3" type="ORF">QTG54_016619</name>
</gene>
<accession>A0AAD9D4K4</accession>
<evidence type="ECO:0000313" key="4">
    <source>
        <dbReference type="Proteomes" id="UP001224775"/>
    </source>
</evidence>
<organism evidence="3 4">
    <name type="scientific">Skeletonema marinoi</name>
    <dbReference type="NCBI Taxonomy" id="267567"/>
    <lineage>
        <taxon>Eukaryota</taxon>
        <taxon>Sar</taxon>
        <taxon>Stramenopiles</taxon>
        <taxon>Ochrophyta</taxon>
        <taxon>Bacillariophyta</taxon>
        <taxon>Coscinodiscophyceae</taxon>
        <taxon>Thalassiosirophycidae</taxon>
        <taxon>Thalassiosirales</taxon>
        <taxon>Skeletonemataceae</taxon>
        <taxon>Skeletonema</taxon>
        <taxon>Skeletonema marinoi-dohrnii complex</taxon>
    </lineage>
</organism>
<evidence type="ECO:0000256" key="2">
    <source>
        <dbReference type="SAM" id="MobiDB-lite"/>
    </source>
</evidence>
<feature type="coiled-coil region" evidence="1">
    <location>
        <begin position="270"/>
        <end position="345"/>
    </location>
</feature>
<evidence type="ECO:0000256" key="1">
    <source>
        <dbReference type="SAM" id="Coils"/>
    </source>
</evidence>
<dbReference type="EMBL" id="JATAAI010000060">
    <property type="protein sequence ID" value="KAK1732720.1"/>
    <property type="molecule type" value="Genomic_DNA"/>
</dbReference>
<protein>
    <submittedName>
        <fullName evidence="3">Uncharacterized protein</fullName>
    </submittedName>
</protein>
<name>A0AAD9D4K4_9STRA</name>
<keyword evidence="4" id="KW-1185">Reference proteome</keyword>
<reference evidence="3" key="1">
    <citation type="submission" date="2023-06" db="EMBL/GenBank/DDBJ databases">
        <title>Survivors Of The Sea: Transcriptome response of Skeletonema marinoi to long-term dormancy.</title>
        <authorList>
            <person name="Pinder M.I.M."/>
            <person name="Kourtchenko O."/>
            <person name="Robertson E.K."/>
            <person name="Larsson T."/>
            <person name="Maumus F."/>
            <person name="Osuna-Cruz C.M."/>
            <person name="Vancaester E."/>
            <person name="Stenow R."/>
            <person name="Vandepoele K."/>
            <person name="Ploug H."/>
            <person name="Bruchert V."/>
            <person name="Godhe A."/>
            <person name="Topel M."/>
        </authorList>
    </citation>
    <scope>NUCLEOTIDE SEQUENCE</scope>
    <source>
        <strain evidence="3">R05AC</strain>
    </source>
</reference>
<dbReference type="AlphaFoldDB" id="A0AAD9D4K4"/>
<keyword evidence="1" id="KW-0175">Coiled coil</keyword>
<comment type="caution">
    <text evidence="3">The sequence shown here is derived from an EMBL/GenBank/DDBJ whole genome shotgun (WGS) entry which is preliminary data.</text>
</comment>
<evidence type="ECO:0000313" key="3">
    <source>
        <dbReference type="EMBL" id="KAK1732720.1"/>
    </source>
</evidence>